<keyword evidence="3" id="KW-0238">DNA-binding</keyword>
<dbReference type="PANTHER" id="PTHR46910:SF37">
    <property type="entry name" value="ZN(II)2CYS6 TRANSCRIPTION FACTOR (EUROFUNG)"/>
    <property type="match status" value="1"/>
</dbReference>
<gene>
    <name evidence="7" type="ORF">NLU13_3554</name>
</gene>
<keyword evidence="2" id="KW-0805">Transcription regulation</keyword>
<comment type="subcellular location">
    <subcellularLocation>
        <location evidence="1">Nucleus</location>
    </subcellularLocation>
</comment>
<dbReference type="GO" id="GO:0005634">
    <property type="term" value="C:nucleus"/>
    <property type="evidence" value="ECO:0007669"/>
    <property type="project" value="UniProtKB-SubCell"/>
</dbReference>
<dbReference type="GO" id="GO:0003677">
    <property type="term" value="F:DNA binding"/>
    <property type="evidence" value="ECO:0007669"/>
    <property type="project" value="UniProtKB-KW"/>
</dbReference>
<organism evidence="7 8">
    <name type="scientific">Sarocladium strictum</name>
    <name type="common">Black bundle disease fungus</name>
    <name type="synonym">Acremonium strictum</name>
    <dbReference type="NCBI Taxonomy" id="5046"/>
    <lineage>
        <taxon>Eukaryota</taxon>
        <taxon>Fungi</taxon>
        <taxon>Dikarya</taxon>
        <taxon>Ascomycota</taxon>
        <taxon>Pezizomycotina</taxon>
        <taxon>Sordariomycetes</taxon>
        <taxon>Hypocreomycetidae</taxon>
        <taxon>Hypocreales</taxon>
        <taxon>Sarocladiaceae</taxon>
        <taxon>Sarocladium</taxon>
    </lineage>
</organism>
<evidence type="ECO:0000313" key="7">
    <source>
        <dbReference type="EMBL" id="KAK0389981.1"/>
    </source>
</evidence>
<evidence type="ECO:0000313" key="8">
    <source>
        <dbReference type="Proteomes" id="UP001175261"/>
    </source>
</evidence>
<dbReference type="Proteomes" id="UP001175261">
    <property type="component" value="Unassembled WGS sequence"/>
</dbReference>
<dbReference type="PANTHER" id="PTHR46910">
    <property type="entry name" value="TRANSCRIPTION FACTOR PDR1"/>
    <property type="match status" value="1"/>
</dbReference>
<dbReference type="SUPFAM" id="SSF57701">
    <property type="entry name" value="Zn2/Cys6 DNA-binding domain"/>
    <property type="match status" value="1"/>
</dbReference>
<evidence type="ECO:0000256" key="2">
    <source>
        <dbReference type="ARBA" id="ARBA00023015"/>
    </source>
</evidence>
<comment type="caution">
    <text evidence="7">The sequence shown here is derived from an EMBL/GenBank/DDBJ whole genome shotgun (WGS) entry which is preliminary data.</text>
</comment>
<name>A0AA39GMY3_SARSR</name>
<dbReference type="AlphaFoldDB" id="A0AA39GMY3"/>
<keyword evidence="8" id="KW-1185">Reference proteome</keyword>
<dbReference type="InterPro" id="IPR036864">
    <property type="entry name" value="Zn2-C6_fun-type_DNA-bd_sf"/>
</dbReference>
<sequence length="635" mass="70217">MIQFAHAWEDPHEPGCNLIPVPMPKMQRATKACFLCRTKKRRCDAKLPICSACDQKRISCTYPPALKRRGAGKAKKRLEALEEKLQKMEARLNEAPAPSESATRTGSVRLEAHQTIGTTPETDSEGLLPFKAIYDHINSLKSSVRHPNSAADAVSPGTLELDPTTLALAARSLPETLGEMPVLDFEDFARKVDADCLNPELDILADTPLFAIRCCAVAVTALGKIANCSFQEMASWAWSSFNGAYKALPQLLLTSTDFRPAQAMTVMAYFASFSADPRLASTLSAIAIRSCEVKRLSVLPDYARETLWAALILETELSLNCDLPSSQSAEDLMLHEHPSATDAKPEVSVFQHRIDLSLILHAIRAYLYSPDALQECPADTLESVEFLASKLRLWRIAMPDELWDELSREPSGEFQDMPGMMLKLTFHHALCMVLWVTRRTHHGGVKAAHNIAEESQRLQGLELRTHVRDLAGLFIDRPPTQFPYFWRTLPFRLSAALTLLMLVIEEPDHPSNATDARVIRTLSTQVAAQNRAGDYDLFNLVQAFQRIAAIAHNAAGTADPRESGLDSDEAQTIRDAFRSVTHPVFVAQDLLTNLRTRDAEKSQIIGHVLGVTISAKDGYSSLVPDCVKPQTFGLA</sequence>
<dbReference type="EMBL" id="JAPDFR010000002">
    <property type="protein sequence ID" value="KAK0389981.1"/>
    <property type="molecule type" value="Genomic_DNA"/>
</dbReference>
<dbReference type="Pfam" id="PF00172">
    <property type="entry name" value="Zn_clus"/>
    <property type="match status" value="1"/>
</dbReference>
<protein>
    <recommendedName>
        <fullName evidence="6">Zn(2)-C6 fungal-type domain-containing protein</fullName>
    </recommendedName>
</protein>
<dbReference type="Gene3D" id="4.10.240.10">
    <property type="entry name" value="Zn(2)-C6 fungal-type DNA-binding domain"/>
    <property type="match status" value="1"/>
</dbReference>
<reference evidence="7" key="1">
    <citation type="submission" date="2022-10" db="EMBL/GenBank/DDBJ databases">
        <title>Determination and structural analysis of whole genome sequence of Sarocladium strictum F4-1.</title>
        <authorList>
            <person name="Hu L."/>
            <person name="Jiang Y."/>
        </authorList>
    </citation>
    <scope>NUCLEOTIDE SEQUENCE</scope>
    <source>
        <strain evidence="7">F4-1</strain>
    </source>
</reference>
<keyword evidence="4" id="KW-0804">Transcription</keyword>
<feature type="domain" description="Zn(2)-C6 fungal-type" evidence="6">
    <location>
        <begin position="32"/>
        <end position="62"/>
    </location>
</feature>
<dbReference type="GO" id="GO:0008270">
    <property type="term" value="F:zinc ion binding"/>
    <property type="evidence" value="ECO:0007669"/>
    <property type="project" value="InterPro"/>
</dbReference>
<accession>A0AA39GMY3</accession>
<dbReference type="CDD" id="cd00067">
    <property type="entry name" value="GAL4"/>
    <property type="match status" value="1"/>
</dbReference>
<dbReference type="InterPro" id="IPR050987">
    <property type="entry name" value="AtrR-like"/>
</dbReference>
<dbReference type="InterPro" id="IPR001138">
    <property type="entry name" value="Zn2Cys6_DnaBD"/>
</dbReference>
<proteinExistence type="predicted"/>
<evidence type="ECO:0000259" key="6">
    <source>
        <dbReference type="PROSITE" id="PS50048"/>
    </source>
</evidence>
<dbReference type="PROSITE" id="PS00463">
    <property type="entry name" value="ZN2_CY6_FUNGAL_1"/>
    <property type="match status" value="1"/>
</dbReference>
<evidence type="ECO:0000256" key="5">
    <source>
        <dbReference type="ARBA" id="ARBA00023242"/>
    </source>
</evidence>
<evidence type="ECO:0000256" key="1">
    <source>
        <dbReference type="ARBA" id="ARBA00004123"/>
    </source>
</evidence>
<dbReference type="PROSITE" id="PS50048">
    <property type="entry name" value="ZN2_CY6_FUNGAL_2"/>
    <property type="match status" value="1"/>
</dbReference>
<evidence type="ECO:0000256" key="3">
    <source>
        <dbReference type="ARBA" id="ARBA00023125"/>
    </source>
</evidence>
<dbReference type="SMART" id="SM00066">
    <property type="entry name" value="GAL4"/>
    <property type="match status" value="1"/>
</dbReference>
<keyword evidence="5" id="KW-0539">Nucleus</keyword>
<evidence type="ECO:0000256" key="4">
    <source>
        <dbReference type="ARBA" id="ARBA00023163"/>
    </source>
</evidence>
<dbReference type="CDD" id="cd12148">
    <property type="entry name" value="fungal_TF_MHR"/>
    <property type="match status" value="1"/>
</dbReference>
<dbReference type="GO" id="GO:0000981">
    <property type="term" value="F:DNA-binding transcription factor activity, RNA polymerase II-specific"/>
    <property type="evidence" value="ECO:0007669"/>
    <property type="project" value="InterPro"/>
</dbReference>